<dbReference type="EMBL" id="JAATIP010000056">
    <property type="protein sequence ID" value="KAF4382157.1"/>
    <property type="molecule type" value="Genomic_DNA"/>
</dbReference>
<dbReference type="Proteomes" id="UP000525078">
    <property type="component" value="Unassembled WGS sequence"/>
</dbReference>
<reference evidence="1 2" key="1">
    <citation type="journal article" date="2020" name="bioRxiv">
        <title>Sequence and annotation of 42 cannabis genomes reveals extensive copy number variation in cannabinoid synthesis and pathogen resistance genes.</title>
        <authorList>
            <person name="Mckernan K.J."/>
            <person name="Helbert Y."/>
            <person name="Kane L.T."/>
            <person name="Ebling H."/>
            <person name="Zhang L."/>
            <person name="Liu B."/>
            <person name="Eaton Z."/>
            <person name="Mclaughlin S."/>
            <person name="Kingan S."/>
            <person name="Baybayan P."/>
            <person name="Concepcion G."/>
            <person name="Jordan M."/>
            <person name="Riva A."/>
            <person name="Barbazuk W."/>
            <person name="Harkins T."/>
        </authorList>
    </citation>
    <scope>NUCLEOTIDE SEQUENCE [LARGE SCALE GENOMIC DNA]</scope>
    <source>
        <strain evidence="2">cv. Jamaican Lion 4</strain>
        <tissue evidence="1">Leaf</tissue>
    </source>
</reference>
<evidence type="ECO:0000313" key="1">
    <source>
        <dbReference type="EMBL" id="KAF4382157.1"/>
    </source>
</evidence>
<organism evidence="1 2">
    <name type="scientific">Cannabis sativa</name>
    <name type="common">Hemp</name>
    <name type="synonym">Marijuana</name>
    <dbReference type="NCBI Taxonomy" id="3483"/>
    <lineage>
        <taxon>Eukaryota</taxon>
        <taxon>Viridiplantae</taxon>
        <taxon>Streptophyta</taxon>
        <taxon>Embryophyta</taxon>
        <taxon>Tracheophyta</taxon>
        <taxon>Spermatophyta</taxon>
        <taxon>Magnoliopsida</taxon>
        <taxon>eudicotyledons</taxon>
        <taxon>Gunneridae</taxon>
        <taxon>Pentapetalae</taxon>
        <taxon>rosids</taxon>
        <taxon>fabids</taxon>
        <taxon>Rosales</taxon>
        <taxon>Cannabaceae</taxon>
        <taxon>Cannabis</taxon>
    </lineage>
</organism>
<evidence type="ECO:0000313" key="2">
    <source>
        <dbReference type="Proteomes" id="UP000525078"/>
    </source>
</evidence>
<dbReference type="AlphaFoldDB" id="A0A7J6GH39"/>
<sequence length="107" mass="12313">MPFMDSQPLLFLSMPRCKHGYFHVVNNVIRIGKCMVLVELLHLQSTAKGIDFLLLIIDPTKRLQMKELELDIRKRLVLKWCFLHMIGKGISPNYTKASIMSAGPFLL</sequence>
<gene>
    <name evidence="1" type="ORF">F8388_008643</name>
</gene>
<proteinExistence type="predicted"/>
<comment type="caution">
    <text evidence="1">The sequence shown here is derived from an EMBL/GenBank/DDBJ whole genome shotgun (WGS) entry which is preliminary data.</text>
</comment>
<accession>A0A7J6GH39</accession>
<name>A0A7J6GH39_CANSA</name>
<protein>
    <submittedName>
        <fullName evidence="1">Uncharacterized protein</fullName>
    </submittedName>
</protein>